<dbReference type="SMART" id="SM00327">
    <property type="entry name" value="VWA"/>
    <property type="match status" value="1"/>
</dbReference>
<dbReference type="CDD" id="cd00198">
    <property type="entry name" value="vWFA"/>
    <property type="match status" value="1"/>
</dbReference>
<accession>A0ABZ2K070</accession>
<feature type="domain" description="VWFA" evidence="3">
    <location>
        <begin position="72"/>
        <end position="284"/>
    </location>
</feature>
<evidence type="ECO:0000256" key="2">
    <source>
        <dbReference type="SAM" id="SignalP"/>
    </source>
</evidence>
<gene>
    <name evidence="4" type="ORF">LZC95_37535</name>
</gene>
<dbReference type="RefSeq" id="WP_394842761.1">
    <property type="nucleotide sequence ID" value="NZ_CP089982.1"/>
</dbReference>
<proteinExistence type="predicted"/>
<organism evidence="4 5">
    <name type="scientific">Pendulispora brunnea</name>
    <dbReference type="NCBI Taxonomy" id="2905690"/>
    <lineage>
        <taxon>Bacteria</taxon>
        <taxon>Pseudomonadati</taxon>
        <taxon>Myxococcota</taxon>
        <taxon>Myxococcia</taxon>
        <taxon>Myxococcales</taxon>
        <taxon>Sorangiineae</taxon>
        <taxon>Pendulisporaceae</taxon>
        <taxon>Pendulispora</taxon>
    </lineage>
</organism>
<evidence type="ECO:0000259" key="3">
    <source>
        <dbReference type="PROSITE" id="PS50234"/>
    </source>
</evidence>
<feature type="region of interest" description="Disordered" evidence="1">
    <location>
        <begin position="27"/>
        <end position="46"/>
    </location>
</feature>
<dbReference type="InterPro" id="IPR036465">
    <property type="entry name" value="vWFA_dom_sf"/>
</dbReference>
<evidence type="ECO:0000313" key="4">
    <source>
        <dbReference type="EMBL" id="WXA92144.1"/>
    </source>
</evidence>
<evidence type="ECO:0000256" key="1">
    <source>
        <dbReference type="SAM" id="MobiDB-lite"/>
    </source>
</evidence>
<feature type="signal peptide" evidence="2">
    <location>
        <begin position="1"/>
        <end position="19"/>
    </location>
</feature>
<dbReference type="Pfam" id="PF00092">
    <property type="entry name" value="VWA"/>
    <property type="match status" value="1"/>
</dbReference>
<dbReference type="EMBL" id="CP089982">
    <property type="protein sequence ID" value="WXA92144.1"/>
    <property type="molecule type" value="Genomic_DNA"/>
</dbReference>
<dbReference type="InterPro" id="IPR002035">
    <property type="entry name" value="VWF_A"/>
</dbReference>
<evidence type="ECO:0000313" key="5">
    <source>
        <dbReference type="Proteomes" id="UP001379533"/>
    </source>
</evidence>
<keyword evidence="2" id="KW-0732">Signal</keyword>
<dbReference type="PROSITE" id="PS50234">
    <property type="entry name" value="VWFA"/>
    <property type="match status" value="1"/>
</dbReference>
<feature type="chain" id="PRO_5045427998" evidence="2">
    <location>
        <begin position="20"/>
        <end position="376"/>
    </location>
</feature>
<keyword evidence="5" id="KW-1185">Reference proteome</keyword>
<reference evidence="4 5" key="1">
    <citation type="submission" date="2021-12" db="EMBL/GenBank/DDBJ databases">
        <title>Discovery of the Pendulisporaceae a myxobacterial family with distinct sporulation behavior and unique specialized metabolism.</title>
        <authorList>
            <person name="Garcia R."/>
            <person name="Popoff A."/>
            <person name="Bader C.D."/>
            <person name="Loehr J."/>
            <person name="Walesch S."/>
            <person name="Walt C."/>
            <person name="Boldt J."/>
            <person name="Bunk B."/>
            <person name="Haeckl F.J.F.P.J."/>
            <person name="Gunesch A.P."/>
            <person name="Birkelbach J."/>
            <person name="Nuebel U."/>
            <person name="Pietschmann T."/>
            <person name="Bach T."/>
            <person name="Mueller R."/>
        </authorList>
    </citation>
    <scope>NUCLEOTIDE SEQUENCE [LARGE SCALE GENOMIC DNA]</scope>
    <source>
        <strain evidence="4 5">MSr12523</strain>
    </source>
</reference>
<dbReference type="Proteomes" id="UP001379533">
    <property type="component" value="Chromosome"/>
</dbReference>
<dbReference type="SUPFAM" id="SSF53300">
    <property type="entry name" value="vWA-like"/>
    <property type="match status" value="1"/>
</dbReference>
<sequence>MSFLSFAFVALGLTTAACGSGRDDSTFNNSNATDDPAKQDPGGSFGSDPLAPGGVFSACATSATDAALTPANLVIMYDKSGSMGDTNNSPPFDPKLKWIPVSTGMKAFLADPGSKSMNASIQFFPIGDTVEQVCSYNYADPEVKLTPLSESSPLVNAINTTRPQGGTPTLPALQGAISYAKGVAAKKPRDATVVVLVTDGEPGITIDDKFSEGCPNNNIPTVAKTARDAYLNAPSIRTYVIGVGPALDSLNAIASAGGTQEAIMVDVRDPANTTGLFQKALERIRSQTLSCDFTIPPPPAGKTLDPTQVNVVYSAGGKHQVISYSKDCANGAGWRYDDPSAPKRITLCPTMCTGVQSDRDGKLTLAFGCATQVDVK</sequence>
<name>A0ABZ2K070_9BACT</name>
<dbReference type="Gene3D" id="3.40.50.410">
    <property type="entry name" value="von Willebrand factor, type A domain"/>
    <property type="match status" value="1"/>
</dbReference>
<protein>
    <submittedName>
        <fullName evidence="4">VWA domain-containing protein</fullName>
    </submittedName>
</protein>